<dbReference type="InterPro" id="IPR031367">
    <property type="entry name" value="CCDC24"/>
</dbReference>
<feature type="region of interest" description="Disordered" evidence="1">
    <location>
        <begin position="393"/>
        <end position="503"/>
    </location>
</feature>
<evidence type="ECO:0000313" key="3">
    <source>
        <dbReference type="Proteomes" id="UP001187415"/>
    </source>
</evidence>
<sequence>MNSLESPDGNQIWCPGPSLWNLITEHVYRPELPKIRSALGHYLVDMYTEVHTEAEMWYSMWQESQRGRQPGLCLSDPPAVKELVRAEVKMLLQTLRERASKEGRDCQELLVRYNPDTVNYALSHLESCYADSTNHGDTDSGSRPSSQCSVQSNAEDEIKAVKDKLNVTDVDQVVNRLRSVLMEECEVLKKLIHHLRENIKQNYGCKRVLNKSEPSLAELRELRGAVQMDLELYPSSSAALSTVSSPLPVKQLRNKFRPSVGLKASDETLRALTAASALRPRPPPSPCHTNPRPPPGPPRTKTSTSVKQIHTVSPSTTHDKHRSTSAITKSSNKITTSEHMNSHFTTEQILVNNVNNCRLSPDQGTAGPHHRSVNPGPISQIITRTTIVHEAHLSSHHSAKNGSKCDLSPRNVNVTPSHVPAHCDSGSRSSSDHTVSTTKKSKTQNGQQKSTCESSSTSVQTDNDKNKNTSESFYHSDISETGATPSKNSRRKSSSGIGGDINVNFRKDVNQQSSLHNQPLAHQSDFRDELSPNKSGHPASIQINRHIFTSPARPLRGATSQQKSVYMA</sequence>
<organism evidence="2 3">
    <name type="scientific">Channa striata</name>
    <name type="common">Snakehead murrel</name>
    <name type="synonym">Ophicephalus striatus</name>
    <dbReference type="NCBI Taxonomy" id="64152"/>
    <lineage>
        <taxon>Eukaryota</taxon>
        <taxon>Metazoa</taxon>
        <taxon>Chordata</taxon>
        <taxon>Craniata</taxon>
        <taxon>Vertebrata</taxon>
        <taxon>Euteleostomi</taxon>
        <taxon>Actinopterygii</taxon>
        <taxon>Neopterygii</taxon>
        <taxon>Teleostei</taxon>
        <taxon>Neoteleostei</taxon>
        <taxon>Acanthomorphata</taxon>
        <taxon>Anabantaria</taxon>
        <taxon>Anabantiformes</taxon>
        <taxon>Channoidei</taxon>
        <taxon>Channidae</taxon>
        <taxon>Channa</taxon>
    </lineage>
</organism>
<dbReference type="PANTHER" id="PTHR28601">
    <property type="entry name" value="COILED-COIL DOMAIN-CONTAINING PROTEIN 24"/>
    <property type="match status" value="1"/>
</dbReference>
<evidence type="ECO:0008006" key="4">
    <source>
        <dbReference type="Google" id="ProtNLM"/>
    </source>
</evidence>
<accession>A0AA88JD28</accession>
<evidence type="ECO:0000313" key="2">
    <source>
        <dbReference type="EMBL" id="KAK2822572.1"/>
    </source>
</evidence>
<evidence type="ECO:0000256" key="1">
    <source>
        <dbReference type="SAM" id="MobiDB-lite"/>
    </source>
</evidence>
<feature type="compositionally biased region" description="Polar residues" evidence="1">
    <location>
        <begin position="324"/>
        <end position="334"/>
    </location>
</feature>
<protein>
    <recommendedName>
        <fullName evidence="4">Coiled-coil domain-containing protein 24</fullName>
    </recommendedName>
</protein>
<feature type="region of interest" description="Disordered" evidence="1">
    <location>
        <begin position="549"/>
        <end position="568"/>
    </location>
</feature>
<feature type="compositionally biased region" description="Pro residues" evidence="1">
    <location>
        <begin position="280"/>
        <end position="298"/>
    </location>
</feature>
<gene>
    <name evidence="2" type="ORF">Q5P01_022637</name>
</gene>
<feature type="compositionally biased region" description="Polar residues" evidence="1">
    <location>
        <begin position="426"/>
        <end position="461"/>
    </location>
</feature>
<dbReference type="PANTHER" id="PTHR28601:SF1">
    <property type="entry name" value="COILED-COIL DOMAIN-CONTAINING PROTEIN 24"/>
    <property type="match status" value="1"/>
</dbReference>
<dbReference type="AlphaFoldDB" id="A0AA88JD28"/>
<dbReference type="EMBL" id="JAUPFM010000018">
    <property type="protein sequence ID" value="KAK2822572.1"/>
    <property type="molecule type" value="Genomic_DNA"/>
</dbReference>
<feature type="compositionally biased region" description="Polar residues" evidence="1">
    <location>
        <begin position="558"/>
        <end position="568"/>
    </location>
</feature>
<dbReference type="Pfam" id="PF15669">
    <property type="entry name" value="CCDC24"/>
    <property type="match status" value="1"/>
</dbReference>
<feature type="compositionally biased region" description="Polar residues" evidence="1">
    <location>
        <begin position="300"/>
        <end position="316"/>
    </location>
</feature>
<proteinExistence type="predicted"/>
<feature type="compositionally biased region" description="Polar residues" evidence="1">
    <location>
        <begin position="469"/>
        <end position="487"/>
    </location>
</feature>
<dbReference type="Proteomes" id="UP001187415">
    <property type="component" value="Unassembled WGS sequence"/>
</dbReference>
<comment type="caution">
    <text evidence="2">The sequence shown here is derived from an EMBL/GenBank/DDBJ whole genome shotgun (WGS) entry which is preliminary data.</text>
</comment>
<keyword evidence="3" id="KW-1185">Reference proteome</keyword>
<feature type="region of interest" description="Disordered" evidence="1">
    <location>
        <begin position="275"/>
        <end position="334"/>
    </location>
</feature>
<name>A0AA88JD28_CHASR</name>
<reference evidence="2" key="1">
    <citation type="submission" date="2023-07" db="EMBL/GenBank/DDBJ databases">
        <title>Chromosome-level Genome Assembly of Striped Snakehead (Channa striata).</title>
        <authorList>
            <person name="Liu H."/>
        </authorList>
    </citation>
    <scope>NUCLEOTIDE SEQUENCE</scope>
    <source>
        <strain evidence="2">Gz</strain>
        <tissue evidence="2">Muscle</tissue>
    </source>
</reference>